<comment type="function">
    <text evidence="2">Removal of H(2)O(2), oxidation of toxic reductants, biosynthesis and degradation of lignin, suberization, auxin catabolism, response to environmental stresses such as wounding, pathogen attack and oxidative stress. These functions might be dependent on each isozyme/isoform in each plant tissue.</text>
</comment>
<evidence type="ECO:0000256" key="9">
    <source>
        <dbReference type="ARBA" id="ARBA00022723"/>
    </source>
</evidence>
<dbReference type="InterPro" id="IPR010255">
    <property type="entry name" value="Haem_peroxidase_sf"/>
</dbReference>
<dbReference type="PRINTS" id="PR00461">
    <property type="entry name" value="PLPEROXIDASE"/>
</dbReference>
<evidence type="ECO:0000256" key="1">
    <source>
        <dbReference type="ARBA" id="ARBA00000189"/>
    </source>
</evidence>
<dbReference type="SUPFAM" id="SSF48113">
    <property type="entry name" value="Heme-dependent peroxidases"/>
    <property type="match status" value="1"/>
</dbReference>
<proteinExistence type="inferred from homology"/>
<keyword evidence="13 19" id="KW-0408">Iron</keyword>
<keyword evidence="15" id="KW-0325">Glycoprotein</keyword>
<evidence type="ECO:0000256" key="19">
    <source>
        <dbReference type="PIRSR" id="PIRSR600823-3"/>
    </source>
</evidence>
<keyword evidence="12 22" id="KW-0560">Oxidoreductase</keyword>
<evidence type="ECO:0000256" key="20">
    <source>
        <dbReference type="PIRSR" id="PIRSR600823-4"/>
    </source>
</evidence>
<evidence type="ECO:0000313" key="25">
    <source>
        <dbReference type="Proteomes" id="UP001152484"/>
    </source>
</evidence>
<comment type="cofactor">
    <cofactor evidence="19 22">
        <name>heme b</name>
        <dbReference type="ChEBI" id="CHEBI:60344"/>
    </cofactor>
    <text evidence="19 22">Binds 1 heme b (iron(II)-protoporphyrin IX) group per subunit.</text>
</comment>
<keyword evidence="7 22" id="KW-0575">Peroxidase</keyword>
<evidence type="ECO:0000256" key="14">
    <source>
        <dbReference type="ARBA" id="ARBA00023157"/>
    </source>
</evidence>
<feature type="binding site" evidence="19">
    <location>
        <position position="82"/>
    </location>
    <ligand>
        <name>Ca(2+)</name>
        <dbReference type="ChEBI" id="CHEBI:29108"/>
        <label>1</label>
    </ligand>
</feature>
<evidence type="ECO:0000256" key="3">
    <source>
        <dbReference type="ARBA" id="ARBA00004613"/>
    </source>
</evidence>
<dbReference type="Gene3D" id="1.10.520.10">
    <property type="match status" value="1"/>
</dbReference>
<reference evidence="24" key="1">
    <citation type="submission" date="2022-07" db="EMBL/GenBank/DDBJ databases">
        <authorList>
            <person name="Macas J."/>
            <person name="Novak P."/>
            <person name="Neumann P."/>
        </authorList>
    </citation>
    <scope>NUCLEOTIDE SEQUENCE</scope>
</reference>
<dbReference type="PANTHER" id="PTHR31388:SF144">
    <property type="entry name" value="PEROXIDASE 67-RELATED"/>
    <property type="match status" value="1"/>
</dbReference>
<evidence type="ECO:0000256" key="13">
    <source>
        <dbReference type="ARBA" id="ARBA00023004"/>
    </source>
</evidence>
<accession>A0A9P0YTK8</accession>
<dbReference type="EC" id="1.11.1.7" evidence="5 22"/>
<dbReference type="GO" id="GO:0005576">
    <property type="term" value="C:extracellular region"/>
    <property type="evidence" value="ECO:0007669"/>
    <property type="project" value="UniProtKB-SubCell"/>
</dbReference>
<evidence type="ECO:0000256" key="17">
    <source>
        <dbReference type="PIRSR" id="PIRSR600823-1"/>
    </source>
</evidence>
<evidence type="ECO:0000256" key="6">
    <source>
        <dbReference type="ARBA" id="ARBA00022525"/>
    </source>
</evidence>
<dbReference type="PROSITE" id="PS50873">
    <property type="entry name" value="PEROXIDASE_4"/>
    <property type="match status" value="1"/>
</dbReference>
<dbReference type="InterPro" id="IPR019793">
    <property type="entry name" value="Peroxidases_heam-ligand_BS"/>
</dbReference>
<evidence type="ECO:0000256" key="2">
    <source>
        <dbReference type="ARBA" id="ARBA00002322"/>
    </source>
</evidence>
<feature type="site" description="Transition state stabilizer" evidence="20">
    <location>
        <position position="72"/>
    </location>
</feature>
<keyword evidence="8 22" id="KW-0349">Heme</keyword>
<organism evidence="24 25">
    <name type="scientific">Cuscuta europaea</name>
    <name type="common">European dodder</name>
    <dbReference type="NCBI Taxonomy" id="41803"/>
    <lineage>
        <taxon>Eukaryota</taxon>
        <taxon>Viridiplantae</taxon>
        <taxon>Streptophyta</taxon>
        <taxon>Embryophyta</taxon>
        <taxon>Tracheophyta</taxon>
        <taxon>Spermatophyta</taxon>
        <taxon>Magnoliopsida</taxon>
        <taxon>eudicotyledons</taxon>
        <taxon>Gunneridae</taxon>
        <taxon>Pentapetalae</taxon>
        <taxon>asterids</taxon>
        <taxon>lamiids</taxon>
        <taxon>Solanales</taxon>
        <taxon>Convolvulaceae</taxon>
        <taxon>Cuscuteae</taxon>
        <taxon>Cuscuta</taxon>
        <taxon>Cuscuta subgen. Cuscuta</taxon>
    </lineage>
</organism>
<feature type="disulfide bond" evidence="21">
    <location>
        <begin position="211"/>
        <end position="236"/>
    </location>
</feature>
<comment type="similarity">
    <text evidence="4">Belongs to the peroxidase family. Ascorbate peroxidase subfamily.</text>
</comment>
<keyword evidence="11 19" id="KW-0106">Calcium</keyword>
<dbReference type="Gene3D" id="1.10.420.10">
    <property type="entry name" value="Peroxidase, domain 2"/>
    <property type="match status" value="1"/>
</dbReference>
<dbReference type="CDD" id="cd00693">
    <property type="entry name" value="secretory_peroxidase"/>
    <property type="match status" value="1"/>
</dbReference>
<dbReference type="Proteomes" id="UP001152484">
    <property type="component" value="Unassembled WGS sequence"/>
</dbReference>
<feature type="binding site" evidence="19">
    <location>
        <position position="84"/>
    </location>
    <ligand>
        <name>Ca(2+)</name>
        <dbReference type="ChEBI" id="CHEBI:29108"/>
        <label>1</label>
    </ligand>
</feature>
<feature type="binding site" description="axial binding residue" evidence="19">
    <location>
        <position position="204"/>
    </location>
    <ligand>
        <name>heme b</name>
        <dbReference type="ChEBI" id="CHEBI:60344"/>
    </ligand>
    <ligandPart>
        <name>Fe</name>
        <dbReference type="ChEBI" id="CHEBI:18248"/>
    </ligandPart>
</feature>
<feature type="disulfide bond" evidence="21">
    <location>
        <begin position="78"/>
        <end position="83"/>
    </location>
</feature>
<feature type="binding site" evidence="19">
    <location>
        <position position="205"/>
    </location>
    <ligand>
        <name>Ca(2+)</name>
        <dbReference type="ChEBI" id="CHEBI:29108"/>
        <label>2</label>
    </ligand>
</feature>
<keyword evidence="10" id="KW-0732">Signal</keyword>
<name>A0A9P0YTK8_CUSEU</name>
<evidence type="ECO:0000256" key="11">
    <source>
        <dbReference type="ARBA" id="ARBA00022837"/>
    </source>
</evidence>
<feature type="disulfide bond" evidence="21">
    <location>
        <begin position="45"/>
        <end position="125"/>
    </location>
</feature>
<evidence type="ECO:0000256" key="7">
    <source>
        <dbReference type="ARBA" id="ARBA00022559"/>
    </source>
</evidence>
<dbReference type="GO" id="GO:0020037">
    <property type="term" value="F:heme binding"/>
    <property type="evidence" value="ECO:0007669"/>
    <property type="project" value="UniProtKB-UniRule"/>
</dbReference>
<gene>
    <name evidence="24" type="ORF">CEURO_LOCUS5321</name>
</gene>
<dbReference type="PROSITE" id="PS00435">
    <property type="entry name" value="PEROXIDASE_1"/>
    <property type="match status" value="1"/>
</dbReference>
<dbReference type="GO" id="GO:0046872">
    <property type="term" value="F:metal ion binding"/>
    <property type="evidence" value="ECO:0007669"/>
    <property type="project" value="UniProtKB-UniRule"/>
</dbReference>
<dbReference type="InterPro" id="IPR019794">
    <property type="entry name" value="Peroxidases_AS"/>
</dbReference>
<feature type="binding site" evidence="19">
    <location>
        <position position="251"/>
    </location>
    <ligand>
        <name>Ca(2+)</name>
        <dbReference type="ChEBI" id="CHEBI:29108"/>
        <label>2</label>
    </ligand>
</feature>
<feature type="disulfide bond" evidence="21">
    <location>
        <begin position="131"/>
        <end position="327"/>
    </location>
</feature>
<dbReference type="GO" id="GO:0042744">
    <property type="term" value="P:hydrogen peroxide catabolic process"/>
    <property type="evidence" value="ECO:0007669"/>
    <property type="project" value="UniProtKB-KW"/>
</dbReference>
<feature type="binding site" evidence="19">
    <location>
        <position position="86"/>
    </location>
    <ligand>
        <name>Ca(2+)</name>
        <dbReference type="ChEBI" id="CHEBI:29108"/>
        <label>1</label>
    </ligand>
</feature>
<dbReference type="AlphaFoldDB" id="A0A9P0YTK8"/>
<feature type="binding site" evidence="18">
    <location>
        <position position="174"/>
    </location>
    <ligand>
        <name>substrate</name>
    </ligand>
</feature>
<evidence type="ECO:0000256" key="8">
    <source>
        <dbReference type="ARBA" id="ARBA00022617"/>
    </source>
</evidence>
<comment type="similarity">
    <text evidence="22">Belongs to the peroxidase family. Classical plant (class III) peroxidase subfamily.</text>
</comment>
<feature type="binding site" evidence="19">
    <location>
        <position position="98"/>
    </location>
    <ligand>
        <name>Ca(2+)</name>
        <dbReference type="ChEBI" id="CHEBI:29108"/>
        <label>1</label>
    </ligand>
</feature>
<evidence type="ECO:0000259" key="23">
    <source>
        <dbReference type="PROSITE" id="PS50873"/>
    </source>
</evidence>
<comment type="caution">
    <text evidence="24">The sequence shown here is derived from an EMBL/GenBank/DDBJ whole genome shotgun (WGS) entry which is preliminary data.</text>
</comment>
<feature type="binding site" evidence="19">
    <location>
        <position position="254"/>
    </location>
    <ligand>
        <name>Ca(2+)</name>
        <dbReference type="ChEBI" id="CHEBI:29108"/>
        <label>2</label>
    </ligand>
</feature>
<keyword evidence="6 22" id="KW-0964">Secreted</keyword>
<feature type="binding site" evidence="19">
    <location>
        <position position="80"/>
    </location>
    <ligand>
        <name>Ca(2+)</name>
        <dbReference type="ChEBI" id="CHEBI:29108"/>
        <label>1</label>
    </ligand>
</feature>
<dbReference type="InterPro" id="IPR000823">
    <property type="entry name" value="Peroxidase_pln"/>
</dbReference>
<keyword evidence="25" id="KW-1185">Reference proteome</keyword>
<feature type="active site" description="Proton acceptor" evidence="17">
    <location>
        <position position="76"/>
    </location>
</feature>
<dbReference type="Pfam" id="PF00141">
    <property type="entry name" value="peroxidase"/>
    <property type="match status" value="1"/>
</dbReference>
<evidence type="ECO:0000256" key="21">
    <source>
        <dbReference type="PIRSR" id="PIRSR600823-5"/>
    </source>
</evidence>
<keyword evidence="16 22" id="KW-0376">Hydrogen peroxide</keyword>
<dbReference type="FunFam" id="1.10.420.10:FF:000001">
    <property type="entry name" value="Peroxidase"/>
    <property type="match status" value="1"/>
</dbReference>
<dbReference type="GO" id="GO:0006979">
    <property type="term" value="P:response to oxidative stress"/>
    <property type="evidence" value="ECO:0007669"/>
    <property type="project" value="UniProtKB-UniRule"/>
</dbReference>
<dbReference type="OrthoDB" id="2113341at2759"/>
<comment type="catalytic activity">
    <reaction evidence="1 22">
        <text>2 a phenolic donor + H2O2 = 2 a phenolic radical donor + 2 H2O</text>
        <dbReference type="Rhea" id="RHEA:56136"/>
        <dbReference type="ChEBI" id="CHEBI:15377"/>
        <dbReference type="ChEBI" id="CHEBI:16240"/>
        <dbReference type="ChEBI" id="CHEBI:139520"/>
        <dbReference type="ChEBI" id="CHEBI:139521"/>
        <dbReference type="EC" id="1.11.1.7"/>
    </reaction>
</comment>
<evidence type="ECO:0000256" key="4">
    <source>
        <dbReference type="ARBA" id="ARBA00006873"/>
    </source>
</evidence>
<evidence type="ECO:0000256" key="5">
    <source>
        <dbReference type="ARBA" id="ARBA00012313"/>
    </source>
</evidence>
<dbReference type="InterPro" id="IPR033905">
    <property type="entry name" value="Secretory_peroxidase"/>
</dbReference>
<evidence type="ECO:0000256" key="10">
    <source>
        <dbReference type="ARBA" id="ARBA00022729"/>
    </source>
</evidence>
<feature type="domain" description="Plant heme peroxidase family profile" evidence="23">
    <location>
        <begin position="35"/>
        <end position="331"/>
    </location>
</feature>
<evidence type="ECO:0000313" key="24">
    <source>
        <dbReference type="EMBL" id="CAH9074816.1"/>
    </source>
</evidence>
<protein>
    <recommendedName>
        <fullName evidence="5 22">Peroxidase</fullName>
        <ecNumber evidence="5 22">1.11.1.7</ecNumber>
    </recommendedName>
</protein>
<dbReference type="InterPro" id="IPR002016">
    <property type="entry name" value="Haem_peroxidase"/>
</dbReference>
<dbReference type="PRINTS" id="PR00458">
    <property type="entry name" value="PEROXIDASE"/>
</dbReference>
<keyword evidence="9 19" id="KW-0479">Metal-binding</keyword>
<evidence type="ECO:0000256" key="15">
    <source>
        <dbReference type="ARBA" id="ARBA00023180"/>
    </source>
</evidence>
<dbReference type="FunFam" id="1.10.520.10:FF:000006">
    <property type="entry name" value="Peroxidase"/>
    <property type="match status" value="1"/>
</dbReference>
<dbReference type="PANTHER" id="PTHR31388">
    <property type="entry name" value="PEROXIDASE 72-RELATED"/>
    <property type="match status" value="1"/>
</dbReference>
<dbReference type="GO" id="GO:0140825">
    <property type="term" value="F:lactoperoxidase activity"/>
    <property type="evidence" value="ECO:0007669"/>
    <property type="project" value="UniProtKB-EC"/>
</dbReference>
<sequence length="333" mass="36495">MSFSFSPSTITRARNLIATAFVVSLLTNCSYSKQHLTTNFYSKTCPKLFSTVHQIIQSAVQNENRMGASLLRLHFHDCFVQGCDGSILLDDKDSFKGEKGARVNKNSVRGFEVIDEIKSAVEKVCPGVVSCADIIAIAARDSVVQLGCKMWKVKLGRRDSRTANLYAANNGAIPSHSSNLSALISAFSKVGLSSTDLVALSGAHTIGSARCANFRSRIYKDKNMNTNLAIARQKTCPKNLGSGDNNLAPLDLQTPYVFDNKYYTNLINKEALLSTCHELYTGGSTNSLVEEYSQNQTKFESDFIAAMIKMGNIHVLTGSEGEIRKNCRLANYK</sequence>
<evidence type="ECO:0000256" key="12">
    <source>
        <dbReference type="ARBA" id="ARBA00023002"/>
    </source>
</evidence>
<feature type="binding site" evidence="19">
    <location>
        <position position="259"/>
    </location>
    <ligand>
        <name>Ca(2+)</name>
        <dbReference type="ChEBI" id="CHEBI:29108"/>
        <label>2</label>
    </ligand>
</feature>
<comment type="subcellular location">
    <subcellularLocation>
        <location evidence="3 22">Secreted</location>
    </subcellularLocation>
</comment>
<evidence type="ECO:0000256" key="16">
    <source>
        <dbReference type="ARBA" id="ARBA00023324"/>
    </source>
</evidence>
<comment type="cofactor">
    <cofactor evidence="19 22">
        <name>Ca(2+)</name>
        <dbReference type="ChEBI" id="CHEBI:29108"/>
    </cofactor>
    <text evidence="19 22">Binds 2 calcium ions per subunit.</text>
</comment>
<evidence type="ECO:0000256" key="18">
    <source>
        <dbReference type="PIRSR" id="PIRSR600823-2"/>
    </source>
</evidence>
<feature type="binding site" evidence="19">
    <location>
        <position position="77"/>
    </location>
    <ligand>
        <name>Ca(2+)</name>
        <dbReference type="ChEBI" id="CHEBI:29108"/>
        <label>1</label>
    </ligand>
</feature>
<dbReference type="EMBL" id="CAMAPE010000009">
    <property type="protein sequence ID" value="CAH9074816.1"/>
    <property type="molecule type" value="Genomic_DNA"/>
</dbReference>
<evidence type="ECO:0000256" key="22">
    <source>
        <dbReference type="RuleBase" id="RU362060"/>
    </source>
</evidence>
<keyword evidence="14 21" id="KW-1015">Disulfide bond</keyword>
<dbReference type="PROSITE" id="PS00436">
    <property type="entry name" value="PEROXIDASE_2"/>
    <property type="match status" value="1"/>
</dbReference>